<gene>
    <name evidence="1" type="ORF">AG1IA_08922</name>
</gene>
<dbReference type="AlphaFoldDB" id="L8WJQ8"/>
<dbReference type="HOGENOM" id="CLU_1714555_0_0_1"/>
<reference evidence="1 2" key="1">
    <citation type="journal article" date="2013" name="Nat. Commun.">
        <title>The evolution and pathogenic mechanisms of the rice sheath blight pathogen.</title>
        <authorList>
            <person name="Zheng A."/>
            <person name="Lin R."/>
            <person name="Xu L."/>
            <person name="Qin P."/>
            <person name="Tang C."/>
            <person name="Ai P."/>
            <person name="Zhang D."/>
            <person name="Liu Y."/>
            <person name="Sun Z."/>
            <person name="Feng H."/>
            <person name="Wang Y."/>
            <person name="Chen Y."/>
            <person name="Liang X."/>
            <person name="Fu R."/>
            <person name="Li Q."/>
            <person name="Zhang J."/>
            <person name="Yu X."/>
            <person name="Xie Z."/>
            <person name="Ding L."/>
            <person name="Guan P."/>
            <person name="Tang J."/>
            <person name="Liang Y."/>
            <person name="Wang S."/>
            <person name="Deng Q."/>
            <person name="Li S."/>
            <person name="Zhu J."/>
            <person name="Wang L."/>
            <person name="Liu H."/>
            <person name="Li P."/>
        </authorList>
    </citation>
    <scope>NUCLEOTIDE SEQUENCE [LARGE SCALE GENOMIC DNA]</scope>
    <source>
        <strain evidence="2">AG-1 IA</strain>
    </source>
</reference>
<evidence type="ECO:0000313" key="1">
    <source>
        <dbReference type="EMBL" id="ELU37048.1"/>
    </source>
</evidence>
<comment type="caution">
    <text evidence="1">The sequence shown here is derived from an EMBL/GenBank/DDBJ whole genome shotgun (WGS) entry which is preliminary data.</text>
</comment>
<accession>L8WJQ8</accession>
<evidence type="ECO:0000313" key="2">
    <source>
        <dbReference type="Proteomes" id="UP000011668"/>
    </source>
</evidence>
<dbReference type="EMBL" id="AFRT01002886">
    <property type="protein sequence ID" value="ELU37048.1"/>
    <property type="molecule type" value="Genomic_DNA"/>
</dbReference>
<sequence>MMGRIYFNAPSYGLSAQRTLQIRRREIDIVAHVAMDLLVWPDEPKCMCIGNGSGSNAMCATNATYMHCITRVEWARCEGNVSHRQGLLLFEDDGVGLMVEVIQASRRRRTGSSIAHALAKGRNTRSKETIDIEFLVRMTRIRGSGTVVRTLYG</sequence>
<protein>
    <submittedName>
        <fullName evidence="1">Uncharacterized protein</fullName>
    </submittedName>
</protein>
<organism evidence="1 2">
    <name type="scientific">Thanatephorus cucumeris (strain AG1-IA)</name>
    <name type="common">Rice sheath blight fungus</name>
    <name type="synonym">Rhizoctonia solani</name>
    <dbReference type="NCBI Taxonomy" id="983506"/>
    <lineage>
        <taxon>Eukaryota</taxon>
        <taxon>Fungi</taxon>
        <taxon>Dikarya</taxon>
        <taxon>Basidiomycota</taxon>
        <taxon>Agaricomycotina</taxon>
        <taxon>Agaricomycetes</taxon>
        <taxon>Cantharellales</taxon>
        <taxon>Ceratobasidiaceae</taxon>
        <taxon>Rhizoctonia</taxon>
        <taxon>Rhizoctonia solani AG-1</taxon>
    </lineage>
</organism>
<dbReference type="Proteomes" id="UP000011668">
    <property type="component" value="Unassembled WGS sequence"/>
</dbReference>
<keyword evidence="2" id="KW-1185">Reference proteome</keyword>
<name>L8WJQ8_THACA</name>
<proteinExistence type="predicted"/>